<protein>
    <submittedName>
        <fullName evidence="3">Uncharacterized protein</fullName>
    </submittedName>
</protein>
<keyword evidence="4" id="KW-1185">Reference proteome</keyword>
<dbReference type="RefSeq" id="WP_145030796.1">
    <property type="nucleotide sequence ID" value="NZ_CP036271.1"/>
</dbReference>
<gene>
    <name evidence="3" type="ORF">Pan44_30340</name>
</gene>
<reference evidence="3 4" key="1">
    <citation type="submission" date="2019-02" db="EMBL/GenBank/DDBJ databases">
        <title>Deep-cultivation of Planctomycetes and their phenomic and genomic characterization uncovers novel biology.</title>
        <authorList>
            <person name="Wiegand S."/>
            <person name="Jogler M."/>
            <person name="Boedeker C."/>
            <person name="Pinto D."/>
            <person name="Vollmers J."/>
            <person name="Rivas-Marin E."/>
            <person name="Kohn T."/>
            <person name="Peeters S.H."/>
            <person name="Heuer A."/>
            <person name="Rast P."/>
            <person name="Oberbeckmann S."/>
            <person name="Bunk B."/>
            <person name="Jeske O."/>
            <person name="Meyerdierks A."/>
            <person name="Storesund J.E."/>
            <person name="Kallscheuer N."/>
            <person name="Luecker S."/>
            <person name="Lage O.M."/>
            <person name="Pohl T."/>
            <person name="Merkel B.J."/>
            <person name="Hornburger P."/>
            <person name="Mueller R.-W."/>
            <person name="Bruemmer F."/>
            <person name="Labrenz M."/>
            <person name="Spormann A.M."/>
            <person name="Op den Camp H."/>
            <person name="Overmann J."/>
            <person name="Amann R."/>
            <person name="Jetten M.S.M."/>
            <person name="Mascher T."/>
            <person name="Medema M.H."/>
            <person name="Devos D.P."/>
            <person name="Kaster A.-K."/>
            <person name="Ovreas L."/>
            <person name="Rohde M."/>
            <person name="Galperin M.Y."/>
            <person name="Jogler C."/>
        </authorList>
    </citation>
    <scope>NUCLEOTIDE SEQUENCE [LARGE SCALE GENOMIC DNA]</scope>
    <source>
        <strain evidence="3 4">Pan44</strain>
    </source>
</reference>
<dbReference type="EMBL" id="CP036271">
    <property type="protein sequence ID" value="QDT54993.1"/>
    <property type="molecule type" value="Genomic_DNA"/>
</dbReference>
<organism evidence="3 4">
    <name type="scientific">Caulifigura coniformis</name>
    <dbReference type="NCBI Taxonomy" id="2527983"/>
    <lineage>
        <taxon>Bacteria</taxon>
        <taxon>Pseudomonadati</taxon>
        <taxon>Planctomycetota</taxon>
        <taxon>Planctomycetia</taxon>
        <taxon>Planctomycetales</taxon>
        <taxon>Planctomycetaceae</taxon>
        <taxon>Caulifigura</taxon>
    </lineage>
</organism>
<evidence type="ECO:0000313" key="3">
    <source>
        <dbReference type="EMBL" id="QDT54993.1"/>
    </source>
</evidence>
<accession>A0A517SFU6</accession>
<feature type="region of interest" description="Disordered" evidence="1">
    <location>
        <begin position="160"/>
        <end position="197"/>
    </location>
</feature>
<dbReference type="OrthoDB" id="286057at2"/>
<feature type="chain" id="PRO_5021858299" evidence="2">
    <location>
        <begin position="20"/>
        <end position="197"/>
    </location>
</feature>
<feature type="compositionally biased region" description="Polar residues" evidence="1">
    <location>
        <begin position="177"/>
        <end position="190"/>
    </location>
</feature>
<feature type="signal peptide" evidence="2">
    <location>
        <begin position="1"/>
        <end position="19"/>
    </location>
</feature>
<proteinExistence type="predicted"/>
<sequence length="197" mass="21119" precursor="true">MTRFLTVALLVGCALSSVAADDKNRIVLDEKEQAFADLMQDAVLVGNFTVNRSRPADESGGPRGKQTPERYGIKSIQKVSDDQWLVNSQIKYGKLDVTVPVPVQVHFANDTPVLSVTDLTIPLVGSEFTARVMFYDDQYAGTWRHGKVGGLMYGKVEKAAPAPAPVAPPTAGETTTKSNEPSSGSTSGERPSQPAKP</sequence>
<dbReference type="KEGG" id="ccos:Pan44_30340"/>
<name>A0A517SFU6_9PLAN</name>
<dbReference type="Proteomes" id="UP000315700">
    <property type="component" value="Chromosome"/>
</dbReference>
<dbReference type="InParanoid" id="A0A517SFU6"/>
<evidence type="ECO:0000256" key="1">
    <source>
        <dbReference type="SAM" id="MobiDB-lite"/>
    </source>
</evidence>
<evidence type="ECO:0000256" key="2">
    <source>
        <dbReference type="SAM" id="SignalP"/>
    </source>
</evidence>
<evidence type="ECO:0000313" key="4">
    <source>
        <dbReference type="Proteomes" id="UP000315700"/>
    </source>
</evidence>
<keyword evidence="2" id="KW-0732">Signal</keyword>
<dbReference type="AlphaFoldDB" id="A0A517SFU6"/>